<dbReference type="AlphaFoldDB" id="A0A181C9Q2"/>
<evidence type="ECO:0000313" key="1">
    <source>
        <dbReference type="EMBL" id="QIP35133.1"/>
    </source>
</evidence>
<evidence type="ECO:0000313" key="2">
    <source>
        <dbReference type="Proteomes" id="UP000502533"/>
    </source>
</evidence>
<proteinExistence type="predicted"/>
<sequence>MKKDCKHTPPAIEEEWRPAVVLVWKDTRGRTGCRPALPEVDPSADDDVYIQDEF</sequence>
<reference evidence="1 2" key="1">
    <citation type="submission" date="2020-03" db="EMBL/GenBank/DDBJ databases">
        <title>Isolation of cellulose-producing strains, genome characterization and application of the synthesized cellulose films as an economical and sustainable material for piezoelectric sensor construction.</title>
        <authorList>
            <person name="Mangayil R.K."/>
        </authorList>
    </citation>
    <scope>NUCLEOTIDE SEQUENCE [LARGE SCALE GENOMIC DNA]</scope>
    <source>
        <strain evidence="1 2">ENS 9a1a</strain>
    </source>
</reference>
<accession>A0A181C9Q2</accession>
<dbReference type="EMBL" id="CP050139">
    <property type="protein sequence ID" value="QIP35133.1"/>
    <property type="molecule type" value="Genomic_DNA"/>
</dbReference>
<name>A0A181C9Q2_9PROT</name>
<protein>
    <submittedName>
        <fullName evidence="1">Uncharacterized protein</fullName>
    </submittedName>
</protein>
<gene>
    <name evidence="1" type="ORF">GWK63_06280</name>
</gene>
<organism evidence="1 2">
    <name type="scientific">Komagataeibacter rhaeticus</name>
    <dbReference type="NCBI Taxonomy" id="215221"/>
    <lineage>
        <taxon>Bacteria</taxon>
        <taxon>Pseudomonadati</taxon>
        <taxon>Pseudomonadota</taxon>
        <taxon>Alphaproteobacteria</taxon>
        <taxon>Acetobacterales</taxon>
        <taxon>Acetobacteraceae</taxon>
        <taxon>Komagataeibacter</taxon>
    </lineage>
</organism>
<dbReference type="RefSeq" id="WP_007398141.1">
    <property type="nucleotide sequence ID" value="NZ_CALMTF010000123.1"/>
</dbReference>
<dbReference type="GeneID" id="85021754"/>
<dbReference type="Proteomes" id="UP000502533">
    <property type="component" value="Chromosome"/>
</dbReference>
<dbReference type="KEGG" id="kre:GWK63_06280"/>
<keyword evidence="2" id="KW-1185">Reference proteome</keyword>